<keyword evidence="2" id="KW-0624">Polysaccharide degradation</keyword>
<keyword evidence="6" id="KW-1185">Reference proteome</keyword>
<feature type="region of interest" description="Disordered" evidence="3">
    <location>
        <begin position="473"/>
        <end position="496"/>
    </location>
</feature>
<reference evidence="5 6" key="1">
    <citation type="submission" date="2023-08" db="EMBL/GenBank/DDBJ databases">
        <title>Phytohabitans sansha sp. nov., isolated from marine sediment.</title>
        <authorList>
            <person name="Zhao Y."/>
            <person name="Yi K."/>
        </authorList>
    </citation>
    <scope>NUCLEOTIDE SEQUENCE [LARGE SCALE GENOMIC DNA]</scope>
    <source>
        <strain evidence="5 6">ZYX-F-186</strain>
    </source>
</reference>
<organism evidence="5 6">
    <name type="scientific">Phytohabitans maris</name>
    <dbReference type="NCBI Taxonomy" id="3071409"/>
    <lineage>
        <taxon>Bacteria</taxon>
        <taxon>Bacillati</taxon>
        <taxon>Actinomycetota</taxon>
        <taxon>Actinomycetes</taxon>
        <taxon>Micromonosporales</taxon>
        <taxon>Micromonosporaceae</taxon>
    </lineage>
</organism>
<gene>
    <name evidence="5" type="ORF">RB614_30740</name>
</gene>
<evidence type="ECO:0000313" key="5">
    <source>
        <dbReference type="EMBL" id="MDQ7908917.1"/>
    </source>
</evidence>
<keyword evidence="2" id="KW-0119">Carbohydrate metabolism</keyword>
<dbReference type="PANTHER" id="PTHR46957">
    <property type="entry name" value="CYTOKINE RECEPTOR"/>
    <property type="match status" value="1"/>
</dbReference>
<feature type="domain" description="Fibronectin type-III" evidence="4">
    <location>
        <begin position="401"/>
        <end position="490"/>
    </location>
</feature>
<comment type="caution">
    <text evidence="5">The sequence shown here is derived from an EMBL/GenBank/DDBJ whole genome shotgun (WGS) entry which is preliminary data.</text>
</comment>
<dbReference type="CDD" id="cd00063">
    <property type="entry name" value="FN3"/>
    <property type="match status" value="5"/>
</dbReference>
<protein>
    <submittedName>
        <fullName evidence="5">Fibronectin type III domain-containing protein</fullName>
    </submittedName>
</protein>
<feature type="domain" description="Fibronectin type-III" evidence="4">
    <location>
        <begin position="682"/>
        <end position="771"/>
    </location>
</feature>
<feature type="compositionally biased region" description="Pro residues" evidence="3">
    <location>
        <begin position="480"/>
        <end position="495"/>
    </location>
</feature>
<dbReference type="RefSeq" id="WP_308716185.1">
    <property type="nucleotide sequence ID" value="NZ_JAVHUY010000035.1"/>
</dbReference>
<feature type="domain" description="Fibronectin type-III" evidence="4">
    <location>
        <begin position="1240"/>
        <end position="1331"/>
    </location>
</feature>
<keyword evidence="1" id="KW-0326">Glycosidase</keyword>
<evidence type="ECO:0000256" key="2">
    <source>
        <dbReference type="ARBA" id="ARBA00023326"/>
    </source>
</evidence>
<dbReference type="EMBL" id="JAVHUY010000035">
    <property type="protein sequence ID" value="MDQ7908917.1"/>
    <property type="molecule type" value="Genomic_DNA"/>
</dbReference>
<dbReference type="SUPFAM" id="SSF49265">
    <property type="entry name" value="Fibronectin type III"/>
    <property type="match status" value="3"/>
</dbReference>
<evidence type="ECO:0000256" key="3">
    <source>
        <dbReference type="SAM" id="MobiDB-lite"/>
    </source>
</evidence>
<feature type="domain" description="Fibronectin type-III" evidence="4">
    <location>
        <begin position="491"/>
        <end position="584"/>
    </location>
</feature>
<dbReference type="Gene3D" id="2.60.40.10">
    <property type="entry name" value="Immunoglobulins"/>
    <property type="match status" value="5"/>
</dbReference>
<evidence type="ECO:0000259" key="4">
    <source>
        <dbReference type="PROSITE" id="PS50853"/>
    </source>
</evidence>
<dbReference type="PANTHER" id="PTHR46957:SF3">
    <property type="entry name" value="CYTOKINE RECEPTOR"/>
    <property type="match status" value="1"/>
</dbReference>
<dbReference type="PROSITE" id="PS50853">
    <property type="entry name" value="FN3"/>
    <property type="match status" value="5"/>
</dbReference>
<name>A0ABU0ZSJ7_9ACTN</name>
<dbReference type="SMART" id="SM00060">
    <property type="entry name" value="FN3"/>
    <property type="match status" value="5"/>
</dbReference>
<keyword evidence="1" id="KW-0378">Hydrolase</keyword>
<sequence length="1710" mass="175234">MARSSSRMSRRAAALVAVLSQFVALSYVVDRGSAAVAAPPDAVGSGRLVAIAPRLVADAVAIPANGTVTVDVDEDGVVPAGAAGVAVTVSARSDAGGTLAVYPSATTAPPAVAFGLDPGRWARGAGIVGLDDQGRVNLTNRTATVATVSVEASGYVTSAPDPGASTLTPIGPVPVAAGLVVPAGAAAAVTPAASALPTSGVRALALTVSATGSAAGQVTVHPTGSPARMPQLELAEGQPVTSHALVPPGPDGSVTVTNSSAAPVTVDLHASGFYAAAQPAAPGLAVVPITPARVRDVLSVNAFGTVDVAVAGAGGVPADAAGICLTVHPEPTTTTAASRLTVYATGASRPAGISATSLRGLRASTSGYVKLGTNGGIRIYNPSSNARRLAIDATCYLRDPRPLPPPADVTATGGDGFAAISWTPPASDVPLSQYTVTASPGDKVVTAPGNAAGAIVDGLTNGTAYTFTVVAHSGTRQSPPSAPSSPTTPGPPPTLGAPFVTYLLPRDAAVRVTWAAPPDGADSVTSYRIRATPGGREVTVPGTVTETVVTGLSNGTAYRFTVTAGNANGAGAASFPSEYATPRPADAPLPPAGLLTVALDRRIDVQWVAPADGGAPISGYTVSAEPGGHRVAVAADTTVAKIEGLTNGTAYTVRVTAANSAGTGEAAEATAVRPSAARAPDAPVDLRATAVAAGTVELAWAPPVDVGTGAITSYRVTASPGGTTVTATGTTARITGLDPETGYLFTVAATNPAGTGPAATTTRPIRPALQIRTAPRILSAAELAAFAAVEGDTTLVFANPPASLTALRNGTILAVAPHEHSPRGLLRTVTSVSRDGSLLRIATRQTPLTDVFDEADLTTTIDLGDADIAGLVATSPAVRRRQPTIKGKTLDQGAKAAGAGVDIGIRDGNFIVEIGMSDNYQAEDPLGNADRSPPVGGRIEAQLDLDPEVKNSISISLRDGVKTDHLNLVIMKTELRGKFGFMMARQLEKAGLKLKVPCQTIPVGPVPVVICPELDLSPRLDVDGSIGITGAVGFGRILGSQMSTHNGTVTNAAGINDPNGPARHNLDIYGDANLTFSLATEFTIYFYSTAGPGLVVRPYLQLKVDTTQNPWWELRLGITLGVFLQSREFFGRKFEFRRDDLVNFFLTLAQADGPFHGLMIDPEQPTLQPDQPQRFTAHATGWPGGEPVTWRVVSGPGTITPDGTFVSPISGTAVIEAVSDTGPFGEMRGRTPIIITGTTVPSTPREPTATAAPFAADVSWQPPQTDGRSPIVYYAVVTLPDGPTTYVPGNQTSTRIGGLTPFTPYQFTVHAINVIGISAASPATPPVTPNGALRPDGDVFNVAVDAGGSPDNTRTAGGLGVAVSGDGRYVVFGASVCSNLAPPEVHSGCASGGNVLLRKDLVTGEIKLASRRLDGHTPATVTGVDAFDVNYDGNKVVFVREPDTLTEPAELLVHDLDTATTTSLGARAELAPHTHAVPVRMIRNGLAAIYVLGYGFGEQMYLTTGPGEPQRLPCPSTESAMYFCSYFDVDEAGATVVLSSTDTVAYKLDIASGALTILNPETDDIVRERTSLHDLVISRDGTTMAADWRYDPAFGSPDHPDGLARTPVGANVIHPSDVVLLAKGGRRTRPIQISADARTILYVDEQIYSSDPTDHLRVLDADQGQSYDVAAGLTPDGAELTAAEMADNATLIVMPYSHEQQGAVLAQRLT</sequence>
<dbReference type="InterPro" id="IPR003961">
    <property type="entry name" value="FN3_dom"/>
</dbReference>
<evidence type="ECO:0000313" key="6">
    <source>
        <dbReference type="Proteomes" id="UP001230908"/>
    </source>
</evidence>
<accession>A0ABU0ZSJ7</accession>
<evidence type="ECO:0000256" key="1">
    <source>
        <dbReference type="ARBA" id="ARBA00023295"/>
    </source>
</evidence>
<dbReference type="SUPFAM" id="SSF82171">
    <property type="entry name" value="DPP6 N-terminal domain-like"/>
    <property type="match status" value="1"/>
</dbReference>
<proteinExistence type="predicted"/>
<dbReference type="InterPro" id="IPR013783">
    <property type="entry name" value="Ig-like_fold"/>
</dbReference>
<dbReference type="InterPro" id="IPR050713">
    <property type="entry name" value="RTP_Phos/Ushers"/>
</dbReference>
<dbReference type="Pfam" id="PF00041">
    <property type="entry name" value="fn3"/>
    <property type="match status" value="5"/>
</dbReference>
<dbReference type="InterPro" id="IPR036116">
    <property type="entry name" value="FN3_sf"/>
</dbReference>
<dbReference type="Proteomes" id="UP001230908">
    <property type="component" value="Unassembled WGS sequence"/>
</dbReference>
<feature type="domain" description="Fibronectin type-III" evidence="4">
    <location>
        <begin position="587"/>
        <end position="677"/>
    </location>
</feature>